<dbReference type="OrthoDB" id="3363286at2759"/>
<sequence length="397" mass="45463">MPGRCVSRVTPCVRRSHQAPRRAYVTNVLRGDALGPVARDEHQSFRVRKDGSKLPLAPILDPVVVEQRTRWTQMKARPDPTNFTPFQKRLLENPYAHALASPARFDRSTSTLLPSGLLLTLYIKPHPETSDPWLLPLSISTSNAQKPRGPPIRFLAHRHTAAYLGRKKSNWRGAVERRLMALLEPKALEKLIWREDMTELLLRLLQDRVMDKLAWYYSWRGRLTAVPSPSNEHLDSIEDVSCVLFYGSLKTRADELRREAEDIVLDIDKWYLLFRTHFGSYFDPHQNSNLPHAPSRTTHKPPGWYEPPIPRLAARAQFPPLSFSTTKWRGRKVAVYSLTDLLGEENAKQLVGKGVTGEGERCWIIKRARQSVAAEMLLMRLQSYLAEPGAFWEPKAN</sequence>
<protein>
    <submittedName>
        <fullName evidence="1">Uncharacterized protein</fullName>
    </submittedName>
</protein>
<organism evidence="1 2">
    <name type="scientific">Bimuria novae-zelandiae CBS 107.79</name>
    <dbReference type="NCBI Taxonomy" id="1447943"/>
    <lineage>
        <taxon>Eukaryota</taxon>
        <taxon>Fungi</taxon>
        <taxon>Dikarya</taxon>
        <taxon>Ascomycota</taxon>
        <taxon>Pezizomycotina</taxon>
        <taxon>Dothideomycetes</taxon>
        <taxon>Pleosporomycetidae</taxon>
        <taxon>Pleosporales</taxon>
        <taxon>Massarineae</taxon>
        <taxon>Didymosphaeriaceae</taxon>
        <taxon>Bimuria</taxon>
    </lineage>
</organism>
<name>A0A6A5VKI5_9PLEO</name>
<dbReference type="Proteomes" id="UP000800036">
    <property type="component" value="Unassembled WGS sequence"/>
</dbReference>
<proteinExistence type="predicted"/>
<gene>
    <name evidence="1" type="ORF">BU23DRAFT_453362</name>
</gene>
<evidence type="ECO:0000313" key="2">
    <source>
        <dbReference type="Proteomes" id="UP000800036"/>
    </source>
</evidence>
<evidence type="ECO:0000313" key="1">
    <source>
        <dbReference type="EMBL" id="KAF1977110.1"/>
    </source>
</evidence>
<dbReference type="EMBL" id="ML976664">
    <property type="protein sequence ID" value="KAF1977110.1"/>
    <property type="molecule type" value="Genomic_DNA"/>
</dbReference>
<dbReference type="AlphaFoldDB" id="A0A6A5VKI5"/>
<keyword evidence="2" id="KW-1185">Reference proteome</keyword>
<accession>A0A6A5VKI5</accession>
<reference evidence="1" key="1">
    <citation type="journal article" date="2020" name="Stud. Mycol.">
        <title>101 Dothideomycetes genomes: a test case for predicting lifestyles and emergence of pathogens.</title>
        <authorList>
            <person name="Haridas S."/>
            <person name="Albert R."/>
            <person name="Binder M."/>
            <person name="Bloem J."/>
            <person name="Labutti K."/>
            <person name="Salamov A."/>
            <person name="Andreopoulos B."/>
            <person name="Baker S."/>
            <person name="Barry K."/>
            <person name="Bills G."/>
            <person name="Bluhm B."/>
            <person name="Cannon C."/>
            <person name="Castanera R."/>
            <person name="Culley D."/>
            <person name="Daum C."/>
            <person name="Ezra D."/>
            <person name="Gonzalez J."/>
            <person name="Henrissat B."/>
            <person name="Kuo A."/>
            <person name="Liang C."/>
            <person name="Lipzen A."/>
            <person name="Lutzoni F."/>
            <person name="Magnuson J."/>
            <person name="Mondo S."/>
            <person name="Nolan M."/>
            <person name="Ohm R."/>
            <person name="Pangilinan J."/>
            <person name="Park H.-J."/>
            <person name="Ramirez L."/>
            <person name="Alfaro M."/>
            <person name="Sun H."/>
            <person name="Tritt A."/>
            <person name="Yoshinaga Y."/>
            <person name="Zwiers L.-H."/>
            <person name="Turgeon B."/>
            <person name="Goodwin S."/>
            <person name="Spatafora J."/>
            <person name="Crous P."/>
            <person name="Grigoriev I."/>
        </authorList>
    </citation>
    <scope>NUCLEOTIDE SEQUENCE</scope>
    <source>
        <strain evidence="1">CBS 107.79</strain>
    </source>
</reference>